<sequence>MADSKEIESHTWKEVFLVLGFNWKVTREIISPMVNATPFLDPNQPNQVAFSKDVPLKVPGSNFKSFPFITTSITYEYRLAPENPLPVAYEDALHAILWLKSQAQHCLHRDPWLDEFADFSEVFIMGESAGGNIAYHAALRATKFNLRPMRIQGVILDQAFFGGVERTSSELRLVEDARLPLYVNDAYWSLALPFQAN</sequence>
<dbReference type="EMBL" id="OU503056">
    <property type="protein sequence ID" value="CAI9784962.1"/>
    <property type="molecule type" value="Genomic_DNA"/>
</dbReference>
<comment type="similarity">
    <text evidence="1">Belongs to the 'GDXG' lipolytic enzyme family.</text>
</comment>
<dbReference type="InterPro" id="IPR050466">
    <property type="entry name" value="Carboxylest/Gibb_receptor"/>
</dbReference>
<protein>
    <recommendedName>
        <fullName evidence="2">Alpha/beta hydrolase fold-3 domain-containing protein</fullName>
    </recommendedName>
</protein>
<gene>
    <name evidence="3" type="ORF">FPE_LOCUS32392</name>
</gene>
<dbReference type="PANTHER" id="PTHR23024:SF113">
    <property type="entry name" value="CARBOXYLESTERASE 8-RELATED"/>
    <property type="match status" value="1"/>
</dbReference>
<accession>A0AAD2EAL3</accession>
<reference evidence="3" key="1">
    <citation type="submission" date="2023-05" db="EMBL/GenBank/DDBJ databases">
        <authorList>
            <person name="Huff M."/>
        </authorList>
    </citation>
    <scope>NUCLEOTIDE SEQUENCE</scope>
</reference>
<dbReference type="Gene3D" id="3.40.50.1820">
    <property type="entry name" value="alpha/beta hydrolase"/>
    <property type="match status" value="1"/>
</dbReference>
<dbReference type="Proteomes" id="UP000834106">
    <property type="component" value="Chromosome 21"/>
</dbReference>
<dbReference type="GO" id="GO:0016787">
    <property type="term" value="F:hydrolase activity"/>
    <property type="evidence" value="ECO:0007669"/>
    <property type="project" value="InterPro"/>
</dbReference>
<proteinExistence type="inferred from homology"/>
<dbReference type="InterPro" id="IPR029058">
    <property type="entry name" value="AB_hydrolase_fold"/>
</dbReference>
<name>A0AAD2EAL3_9LAMI</name>
<evidence type="ECO:0000259" key="2">
    <source>
        <dbReference type="Pfam" id="PF07859"/>
    </source>
</evidence>
<dbReference type="Pfam" id="PF07859">
    <property type="entry name" value="Abhydrolase_3"/>
    <property type="match status" value="1"/>
</dbReference>
<keyword evidence="4" id="KW-1185">Reference proteome</keyword>
<dbReference type="AlphaFoldDB" id="A0AAD2EAL3"/>
<dbReference type="SUPFAM" id="SSF53474">
    <property type="entry name" value="alpha/beta-Hydrolases"/>
    <property type="match status" value="1"/>
</dbReference>
<dbReference type="InterPro" id="IPR013094">
    <property type="entry name" value="AB_hydrolase_3"/>
</dbReference>
<organism evidence="3 4">
    <name type="scientific">Fraxinus pennsylvanica</name>
    <dbReference type="NCBI Taxonomy" id="56036"/>
    <lineage>
        <taxon>Eukaryota</taxon>
        <taxon>Viridiplantae</taxon>
        <taxon>Streptophyta</taxon>
        <taxon>Embryophyta</taxon>
        <taxon>Tracheophyta</taxon>
        <taxon>Spermatophyta</taxon>
        <taxon>Magnoliopsida</taxon>
        <taxon>eudicotyledons</taxon>
        <taxon>Gunneridae</taxon>
        <taxon>Pentapetalae</taxon>
        <taxon>asterids</taxon>
        <taxon>lamiids</taxon>
        <taxon>Lamiales</taxon>
        <taxon>Oleaceae</taxon>
        <taxon>Oleeae</taxon>
        <taxon>Fraxinus</taxon>
    </lineage>
</organism>
<evidence type="ECO:0000256" key="1">
    <source>
        <dbReference type="ARBA" id="ARBA00010515"/>
    </source>
</evidence>
<evidence type="ECO:0000313" key="3">
    <source>
        <dbReference type="EMBL" id="CAI9784962.1"/>
    </source>
</evidence>
<feature type="domain" description="Alpha/beta hydrolase fold-3" evidence="2">
    <location>
        <begin position="74"/>
        <end position="195"/>
    </location>
</feature>
<dbReference type="PANTHER" id="PTHR23024">
    <property type="entry name" value="ARYLACETAMIDE DEACETYLASE"/>
    <property type="match status" value="1"/>
</dbReference>
<evidence type="ECO:0000313" key="4">
    <source>
        <dbReference type="Proteomes" id="UP000834106"/>
    </source>
</evidence>